<feature type="region of interest" description="Disordered" evidence="1">
    <location>
        <begin position="1"/>
        <end position="37"/>
    </location>
</feature>
<evidence type="ECO:0000313" key="3">
    <source>
        <dbReference type="EMBL" id="KUE75328.1"/>
    </source>
</evidence>
<name>A0A0W7TNA7_9FIRM</name>
<comment type="caution">
    <text evidence="3">The sequence shown here is derived from an EMBL/GenBank/DDBJ whole genome shotgun (WGS) entry which is preliminary data.</text>
</comment>
<sequence>MAAANSTKTAKKSVPGKPFEKGKSGNPRGRPKIPPDVRDMFKAATPAAAKLLIKTIDDEDAPLALRMDAAKTVIDRVYGKATQPIDGNLDATLQIVMSDEARELMG</sequence>
<dbReference type="EMBL" id="LMUA01000023">
    <property type="protein sequence ID" value="KUE75328.1"/>
    <property type="molecule type" value="Genomic_DNA"/>
</dbReference>
<dbReference type="Pfam" id="PF18932">
    <property type="entry name" value="DUF5681"/>
    <property type="match status" value="1"/>
</dbReference>
<proteinExistence type="predicted"/>
<evidence type="ECO:0000313" key="4">
    <source>
        <dbReference type="Proteomes" id="UP000053433"/>
    </source>
</evidence>
<feature type="domain" description="DUF5681" evidence="2">
    <location>
        <begin position="17"/>
        <end position="92"/>
    </location>
</feature>
<reference evidence="3 4" key="1">
    <citation type="submission" date="2015-10" db="EMBL/GenBank/DDBJ databases">
        <title>A novel member of the family Ruminococcaceae isolated from human faeces.</title>
        <authorList>
            <person name="Shkoporov A.N."/>
            <person name="Chaplin A.V."/>
            <person name="Motuzova O.V."/>
            <person name="Kafarskaia L.I."/>
            <person name="Efimov B.A."/>
        </authorList>
    </citation>
    <scope>NUCLEOTIDE SEQUENCE [LARGE SCALE GENOMIC DNA]</scope>
    <source>
        <strain evidence="3 4">668</strain>
    </source>
</reference>
<evidence type="ECO:0000256" key="1">
    <source>
        <dbReference type="SAM" id="MobiDB-lite"/>
    </source>
</evidence>
<gene>
    <name evidence="3" type="ORF">ASJ35_14100</name>
</gene>
<dbReference type="RefSeq" id="WP_058723587.1">
    <property type="nucleotide sequence ID" value="NZ_CAUBPW010000069.1"/>
</dbReference>
<dbReference type="Proteomes" id="UP000053433">
    <property type="component" value="Unassembled WGS sequence"/>
</dbReference>
<organism evidence="3 4">
    <name type="scientific">Ruthenibacterium lactatiformans</name>
    <dbReference type="NCBI Taxonomy" id="1550024"/>
    <lineage>
        <taxon>Bacteria</taxon>
        <taxon>Bacillati</taxon>
        <taxon>Bacillota</taxon>
        <taxon>Clostridia</taxon>
        <taxon>Eubacteriales</taxon>
        <taxon>Oscillospiraceae</taxon>
        <taxon>Ruthenibacterium</taxon>
    </lineage>
</organism>
<accession>A0A0W7TNA7</accession>
<evidence type="ECO:0000259" key="2">
    <source>
        <dbReference type="Pfam" id="PF18932"/>
    </source>
</evidence>
<dbReference type="InterPro" id="IPR043736">
    <property type="entry name" value="DUF5681"/>
</dbReference>
<protein>
    <recommendedName>
        <fullName evidence="2">DUF5681 domain-containing protein</fullName>
    </recommendedName>
</protein>
<dbReference type="AlphaFoldDB" id="A0A0W7TNA7"/>